<keyword evidence="2" id="KW-1185">Reference proteome</keyword>
<feature type="non-terminal residue" evidence="1">
    <location>
        <position position="1"/>
    </location>
</feature>
<dbReference type="EMBL" id="JXTB01000522">
    <property type="protein sequence ID" value="PON37651.1"/>
    <property type="molecule type" value="Genomic_DNA"/>
</dbReference>
<protein>
    <submittedName>
        <fullName evidence="1">Uncharacterized protein</fullName>
    </submittedName>
</protein>
<name>A0A2P5AMH7_PARAD</name>
<gene>
    <name evidence="1" type="ORF">PanWU01x14_318750</name>
</gene>
<organism evidence="1 2">
    <name type="scientific">Parasponia andersonii</name>
    <name type="common">Sponia andersonii</name>
    <dbReference type="NCBI Taxonomy" id="3476"/>
    <lineage>
        <taxon>Eukaryota</taxon>
        <taxon>Viridiplantae</taxon>
        <taxon>Streptophyta</taxon>
        <taxon>Embryophyta</taxon>
        <taxon>Tracheophyta</taxon>
        <taxon>Spermatophyta</taxon>
        <taxon>Magnoliopsida</taxon>
        <taxon>eudicotyledons</taxon>
        <taxon>Gunneridae</taxon>
        <taxon>Pentapetalae</taxon>
        <taxon>rosids</taxon>
        <taxon>fabids</taxon>
        <taxon>Rosales</taxon>
        <taxon>Cannabaceae</taxon>
        <taxon>Parasponia</taxon>
    </lineage>
</organism>
<evidence type="ECO:0000313" key="2">
    <source>
        <dbReference type="Proteomes" id="UP000237105"/>
    </source>
</evidence>
<dbReference type="AlphaFoldDB" id="A0A2P5AMH7"/>
<comment type="caution">
    <text evidence="1">The sequence shown here is derived from an EMBL/GenBank/DDBJ whole genome shotgun (WGS) entry which is preliminary data.</text>
</comment>
<accession>A0A2P5AMH7</accession>
<dbReference type="Proteomes" id="UP000237105">
    <property type="component" value="Unassembled WGS sequence"/>
</dbReference>
<reference evidence="2" key="1">
    <citation type="submission" date="2016-06" db="EMBL/GenBank/DDBJ databases">
        <title>Parallel loss of symbiosis genes in relatives of nitrogen-fixing non-legume Parasponia.</title>
        <authorList>
            <person name="Van Velzen R."/>
            <person name="Holmer R."/>
            <person name="Bu F."/>
            <person name="Rutten L."/>
            <person name="Van Zeijl A."/>
            <person name="Liu W."/>
            <person name="Santuari L."/>
            <person name="Cao Q."/>
            <person name="Sharma T."/>
            <person name="Shen D."/>
            <person name="Roswanjaya Y."/>
            <person name="Wardhani T."/>
            <person name="Kalhor M.S."/>
            <person name="Jansen J."/>
            <person name="Van den Hoogen J."/>
            <person name="Gungor B."/>
            <person name="Hartog M."/>
            <person name="Hontelez J."/>
            <person name="Verver J."/>
            <person name="Yang W.-C."/>
            <person name="Schijlen E."/>
            <person name="Repin R."/>
            <person name="Schilthuizen M."/>
            <person name="Schranz E."/>
            <person name="Heidstra R."/>
            <person name="Miyata K."/>
            <person name="Fedorova E."/>
            <person name="Kohlen W."/>
            <person name="Bisseling T."/>
            <person name="Smit S."/>
            <person name="Geurts R."/>
        </authorList>
    </citation>
    <scope>NUCLEOTIDE SEQUENCE [LARGE SCALE GENOMIC DNA]</scope>
    <source>
        <strain evidence="2">cv. WU1-14</strain>
    </source>
</reference>
<sequence>EAKKYHTRSPVFRFGNFFDFPRIYDHHETAFGLWIYTAKQGSTSFLIPLYKNSEIYSKKSLSRKSQALSTEASSGFVFGTSSIHVLSHTLANCLLQPVNDSSCQDERE</sequence>
<evidence type="ECO:0000313" key="1">
    <source>
        <dbReference type="EMBL" id="PON37651.1"/>
    </source>
</evidence>
<proteinExistence type="predicted"/>